<name>X6PH34_RETFI</name>
<reference evidence="3 4" key="1">
    <citation type="journal article" date="2013" name="Curr. Biol.">
        <title>The Genome of the Foraminiferan Reticulomyxa filosa.</title>
        <authorList>
            <person name="Glockner G."/>
            <person name="Hulsmann N."/>
            <person name="Schleicher M."/>
            <person name="Noegel A.A."/>
            <person name="Eichinger L."/>
            <person name="Gallinger C."/>
            <person name="Pawlowski J."/>
            <person name="Sierra R."/>
            <person name="Euteneuer U."/>
            <person name="Pillet L."/>
            <person name="Moustafa A."/>
            <person name="Platzer M."/>
            <person name="Groth M."/>
            <person name="Szafranski K."/>
            <person name="Schliwa M."/>
        </authorList>
    </citation>
    <scope>NUCLEOTIDE SEQUENCE [LARGE SCALE GENOMIC DNA]</scope>
</reference>
<dbReference type="Gene3D" id="3.30.1330.30">
    <property type="match status" value="1"/>
</dbReference>
<dbReference type="AlphaFoldDB" id="X6PH34"/>
<proteinExistence type="predicted"/>
<keyword evidence="1" id="KW-1133">Transmembrane helix</keyword>
<protein>
    <recommendedName>
        <fullName evidence="2">Ribosomal protein eL8/eL30/eS12/Gadd45 domain-containing protein</fullName>
    </recommendedName>
</protein>
<keyword evidence="1" id="KW-0812">Transmembrane</keyword>
<keyword evidence="1" id="KW-0472">Membrane</keyword>
<organism evidence="3 4">
    <name type="scientific">Reticulomyxa filosa</name>
    <dbReference type="NCBI Taxonomy" id="46433"/>
    <lineage>
        <taxon>Eukaryota</taxon>
        <taxon>Sar</taxon>
        <taxon>Rhizaria</taxon>
        <taxon>Retaria</taxon>
        <taxon>Foraminifera</taxon>
        <taxon>Monothalamids</taxon>
        <taxon>Reticulomyxidae</taxon>
        <taxon>Reticulomyxa</taxon>
    </lineage>
</organism>
<evidence type="ECO:0000313" key="3">
    <source>
        <dbReference type="EMBL" id="ETO37002.1"/>
    </source>
</evidence>
<comment type="caution">
    <text evidence="3">The sequence shown here is derived from an EMBL/GenBank/DDBJ whole genome shotgun (WGS) entry which is preliminary data.</text>
</comment>
<dbReference type="Pfam" id="PF01248">
    <property type="entry name" value="Ribosomal_L7Ae"/>
    <property type="match status" value="1"/>
</dbReference>
<evidence type="ECO:0000313" key="4">
    <source>
        <dbReference type="Proteomes" id="UP000023152"/>
    </source>
</evidence>
<keyword evidence="4" id="KW-1185">Reference proteome</keyword>
<accession>X6PH34</accession>
<feature type="transmembrane region" description="Helical" evidence="1">
    <location>
        <begin position="199"/>
        <end position="220"/>
    </location>
</feature>
<evidence type="ECO:0000256" key="1">
    <source>
        <dbReference type="SAM" id="Phobius"/>
    </source>
</evidence>
<dbReference type="OrthoDB" id="5364946at2759"/>
<feature type="domain" description="Ribosomal protein eL8/eL30/eS12/Gadd45" evidence="2">
    <location>
        <begin position="75"/>
        <end position="132"/>
    </location>
</feature>
<dbReference type="Proteomes" id="UP000023152">
    <property type="component" value="Unassembled WGS sequence"/>
</dbReference>
<dbReference type="InterPro" id="IPR004038">
    <property type="entry name" value="Ribosomal_eL8/eL30/eS12/Gad45"/>
</dbReference>
<gene>
    <name evidence="3" type="ORF">RFI_00058</name>
</gene>
<dbReference type="SUPFAM" id="SSF55315">
    <property type="entry name" value="L30e-like"/>
    <property type="match status" value="1"/>
</dbReference>
<dbReference type="InterPro" id="IPR029064">
    <property type="entry name" value="Ribosomal_eL30-like_sf"/>
</dbReference>
<dbReference type="EMBL" id="ASPP01000063">
    <property type="protein sequence ID" value="ETO37002.1"/>
    <property type="molecule type" value="Genomic_DNA"/>
</dbReference>
<sequence length="289" mass="33711">MKYTIQIRFFTRKASLNKKVQKFCKKRGKKQKQDTMLSHFPQFLDSDGLAIFAKPLATEKLTKKICKLLSFVKEDRKKHCVLGIKPCAKAIQREKKKGIMILCGDVRQADMIAHLPILCEEYSIPYVWVSRRTSICDEETGLRSKSVPSCILILKDNLGEKQAKKFDVLSKKIRKLPTESSDEGIVNSLFAPLRVGKNLLYELVPFFICIFVYSFENFFFNKLSKIFNEILELIFLVVHYHFKTLKNNYKTASVPFSLKEAKYQIFLDIYFLYQRKGLVVHVPLRNKKM</sequence>
<evidence type="ECO:0000259" key="2">
    <source>
        <dbReference type="Pfam" id="PF01248"/>
    </source>
</evidence>